<evidence type="ECO:0000313" key="1">
    <source>
        <dbReference type="EMBL" id="QDU11436.1"/>
    </source>
</evidence>
<gene>
    <name evidence="1" type="ORF">V202x_48580</name>
</gene>
<proteinExistence type="predicted"/>
<keyword evidence="2" id="KW-1185">Reference proteome</keyword>
<sequence>MYIVLICLFADILTHELLMTNKLTHAVFTLILLSPLIQASCEKETSNSTHLELGTSYNIDASSHSKHEPLINLDESTLTYISNNIRLHNPSNSRISEVLHVLRVHGSGYSSPAVQDRLLVDSLLDVRVGIRLFGSPAMVKTRDGIGFSSIIAKSRPSEYHHDQVLASLGQLEIPESTNIQLQNSMGSVKDVLKQSVARFHLKQKELEWSAIGFSCYLKKSGPYKNKYGESWCFDDLAKELLSRDFSEASCGGVHRLEALISIYFADKRHFLLSKNMRSRVKNMIVGKMTQAIKSQSPSGYWTIHWWRNDNSPAPPQSTAFANSDTGRLLATSHLAELLMRLPSDLVNQHEKRNSVERAANWLVPQLKDLTSEQIQATFCPCSHASAVVLSVSRPRSSPNTE</sequence>
<name>A0A517X1Q3_9PLAN</name>
<evidence type="ECO:0000313" key="2">
    <source>
        <dbReference type="Proteomes" id="UP000318384"/>
    </source>
</evidence>
<organism evidence="1 2">
    <name type="scientific">Gimesia aquarii</name>
    <dbReference type="NCBI Taxonomy" id="2527964"/>
    <lineage>
        <taxon>Bacteria</taxon>
        <taxon>Pseudomonadati</taxon>
        <taxon>Planctomycetota</taxon>
        <taxon>Planctomycetia</taxon>
        <taxon>Planctomycetales</taxon>
        <taxon>Planctomycetaceae</taxon>
        <taxon>Gimesia</taxon>
    </lineage>
</organism>
<protein>
    <submittedName>
        <fullName evidence="1">Uncharacterized protein</fullName>
    </submittedName>
</protein>
<accession>A0A517X1Q3</accession>
<dbReference type="EMBL" id="CP037422">
    <property type="protein sequence ID" value="QDU11436.1"/>
    <property type="molecule type" value="Genomic_DNA"/>
</dbReference>
<reference evidence="1 2" key="1">
    <citation type="submission" date="2019-03" db="EMBL/GenBank/DDBJ databases">
        <title>Deep-cultivation of Planctomycetes and their phenomic and genomic characterization uncovers novel biology.</title>
        <authorList>
            <person name="Wiegand S."/>
            <person name="Jogler M."/>
            <person name="Boedeker C."/>
            <person name="Pinto D."/>
            <person name="Vollmers J."/>
            <person name="Rivas-Marin E."/>
            <person name="Kohn T."/>
            <person name="Peeters S.H."/>
            <person name="Heuer A."/>
            <person name="Rast P."/>
            <person name="Oberbeckmann S."/>
            <person name="Bunk B."/>
            <person name="Jeske O."/>
            <person name="Meyerdierks A."/>
            <person name="Storesund J.E."/>
            <person name="Kallscheuer N."/>
            <person name="Luecker S."/>
            <person name="Lage O.M."/>
            <person name="Pohl T."/>
            <person name="Merkel B.J."/>
            <person name="Hornburger P."/>
            <person name="Mueller R.-W."/>
            <person name="Bruemmer F."/>
            <person name="Labrenz M."/>
            <person name="Spormann A.M."/>
            <person name="Op den Camp H."/>
            <person name="Overmann J."/>
            <person name="Amann R."/>
            <person name="Jetten M.S.M."/>
            <person name="Mascher T."/>
            <person name="Medema M.H."/>
            <person name="Devos D.P."/>
            <person name="Kaster A.-K."/>
            <person name="Ovreas L."/>
            <person name="Rohde M."/>
            <person name="Galperin M.Y."/>
            <person name="Jogler C."/>
        </authorList>
    </citation>
    <scope>NUCLEOTIDE SEQUENCE [LARGE SCALE GENOMIC DNA]</scope>
    <source>
        <strain evidence="1 2">V202</strain>
    </source>
</reference>
<dbReference type="Proteomes" id="UP000318384">
    <property type="component" value="Chromosome"/>
</dbReference>
<dbReference type="AlphaFoldDB" id="A0A517X1Q3"/>